<organism evidence="1 2">
    <name type="scientific">Aphis craccivora</name>
    <name type="common">Cowpea aphid</name>
    <dbReference type="NCBI Taxonomy" id="307492"/>
    <lineage>
        <taxon>Eukaryota</taxon>
        <taxon>Metazoa</taxon>
        <taxon>Ecdysozoa</taxon>
        <taxon>Arthropoda</taxon>
        <taxon>Hexapoda</taxon>
        <taxon>Insecta</taxon>
        <taxon>Pterygota</taxon>
        <taxon>Neoptera</taxon>
        <taxon>Paraneoptera</taxon>
        <taxon>Hemiptera</taxon>
        <taxon>Sternorrhyncha</taxon>
        <taxon>Aphidomorpha</taxon>
        <taxon>Aphidoidea</taxon>
        <taxon>Aphididae</taxon>
        <taxon>Aphidini</taxon>
        <taxon>Aphis</taxon>
        <taxon>Aphis</taxon>
    </lineage>
</organism>
<dbReference type="AlphaFoldDB" id="A0A6G0Y1K8"/>
<evidence type="ECO:0000313" key="1">
    <source>
        <dbReference type="EMBL" id="KAF0747367.1"/>
    </source>
</evidence>
<gene>
    <name evidence="1" type="ORF">FWK35_00014715</name>
</gene>
<evidence type="ECO:0000313" key="2">
    <source>
        <dbReference type="Proteomes" id="UP000478052"/>
    </source>
</evidence>
<accession>A0A6G0Y1K8</accession>
<protein>
    <submittedName>
        <fullName evidence="1">Reverse transcriptase domain-containing protein</fullName>
    </submittedName>
</protein>
<dbReference type="GO" id="GO:0003964">
    <property type="term" value="F:RNA-directed DNA polymerase activity"/>
    <property type="evidence" value="ECO:0007669"/>
    <property type="project" value="UniProtKB-KW"/>
</dbReference>
<comment type="caution">
    <text evidence="1">The sequence shown here is derived from an EMBL/GenBank/DDBJ whole genome shotgun (WGS) entry which is preliminary data.</text>
</comment>
<proteinExistence type="predicted"/>
<keyword evidence="1" id="KW-0695">RNA-directed DNA polymerase</keyword>
<reference evidence="1 2" key="1">
    <citation type="submission" date="2019-08" db="EMBL/GenBank/DDBJ databases">
        <title>Whole genome of Aphis craccivora.</title>
        <authorList>
            <person name="Voronova N.V."/>
            <person name="Shulinski R.S."/>
            <person name="Bandarenka Y.V."/>
            <person name="Zhorov D.G."/>
            <person name="Warner D."/>
        </authorList>
    </citation>
    <scope>NUCLEOTIDE SEQUENCE [LARGE SCALE GENOMIC DNA]</scope>
    <source>
        <strain evidence="1">180601</strain>
        <tissue evidence="1">Whole Body</tissue>
    </source>
</reference>
<sequence length="204" mass="23807">MSPRLRTTGLRRMTSANWGMNHIAARIVYKAVFLPRITYAAEIWAHGCKLKKSIETLGSIQRAPTWKLERWRLRQKNRKNEISNEKYNDGVEDLLREWQERYDASDKGEWTKFMTPDVKVRYNLLMIMDHYTAQLLTVLTGHGDFRSKLYSFKLVRNPNCECGGGSETVRHVLLACKRTEEHRKTLEIALKAEGKTGLLRKEHS</sequence>
<keyword evidence="1" id="KW-0808">Transferase</keyword>
<dbReference type="Proteomes" id="UP000478052">
    <property type="component" value="Unassembled WGS sequence"/>
</dbReference>
<dbReference type="OrthoDB" id="6630990at2759"/>
<dbReference type="EMBL" id="VUJU01006870">
    <property type="protein sequence ID" value="KAF0747367.1"/>
    <property type="molecule type" value="Genomic_DNA"/>
</dbReference>
<keyword evidence="1" id="KW-0548">Nucleotidyltransferase</keyword>
<name>A0A6G0Y1K8_APHCR</name>
<keyword evidence="2" id="KW-1185">Reference proteome</keyword>